<dbReference type="GO" id="GO:0004806">
    <property type="term" value="F:triacylglycerol lipase activity"/>
    <property type="evidence" value="ECO:0007669"/>
    <property type="project" value="TreeGrafter"/>
</dbReference>
<evidence type="ECO:0000259" key="5">
    <source>
        <dbReference type="PROSITE" id="PS50234"/>
    </source>
</evidence>
<feature type="compositionally biased region" description="Low complexity" evidence="2">
    <location>
        <begin position="680"/>
        <end position="717"/>
    </location>
</feature>
<evidence type="ECO:0000313" key="6">
    <source>
        <dbReference type="EMBL" id="OLO47842.1"/>
    </source>
</evidence>
<dbReference type="Pfam" id="PF13472">
    <property type="entry name" value="Lipase_GDSL_2"/>
    <property type="match status" value="1"/>
</dbReference>
<feature type="disulfide bond" evidence="1">
    <location>
        <begin position="148"/>
        <end position="159"/>
    </location>
</feature>
<organism evidence="6 7">
    <name type="scientific">Actinomyces oris</name>
    <dbReference type="NCBI Taxonomy" id="544580"/>
    <lineage>
        <taxon>Bacteria</taxon>
        <taxon>Bacillati</taxon>
        <taxon>Actinomycetota</taxon>
        <taxon>Actinomycetes</taxon>
        <taxon>Actinomycetales</taxon>
        <taxon>Actinomycetaceae</taxon>
        <taxon>Actinomyces</taxon>
    </lineage>
</organism>
<dbReference type="InterPro" id="IPR036465">
    <property type="entry name" value="vWFA_dom_sf"/>
</dbReference>
<keyword evidence="3" id="KW-0472">Membrane</keyword>
<dbReference type="CDD" id="cd00198">
    <property type="entry name" value="vWFA"/>
    <property type="match status" value="1"/>
</dbReference>
<keyword evidence="1" id="KW-1015">Disulfide bond</keyword>
<reference evidence="6 7" key="1">
    <citation type="submission" date="2016-12" db="EMBL/GenBank/DDBJ databases">
        <title>Genomic comparison of strains in the 'Actinomyces naeslundii' group.</title>
        <authorList>
            <person name="Mughal S.R."/>
            <person name="Do T."/>
            <person name="Gilbert S.C."/>
            <person name="Witherden E.A."/>
            <person name="Didelot X."/>
            <person name="Beighton D."/>
        </authorList>
    </citation>
    <scope>NUCLEOTIDE SEQUENCE [LARGE SCALE GENOMIC DNA]</scope>
    <source>
        <strain evidence="6 7">R21091</strain>
    </source>
</reference>
<evidence type="ECO:0000259" key="4">
    <source>
        <dbReference type="PROSITE" id="PS50093"/>
    </source>
</evidence>
<dbReference type="InterPro" id="IPR036514">
    <property type="entry name" value="SGNH_hydro_sf"/>
</dbReference>
<dbReference type="AlphaFoldDB" id="A0A1Q8VIB5"/>
<feature type="transmembrane region" description="Helical" evidence="3">
    <location>
        <begin position="728"/>
        <end position="748"/>
    </location>
</feature>
<dbReference type="InterPro" id="IPR013783">
    <property type="entry name" value="Ig-like_fold"/>
</dbReference>
<dbReference type="Gene3D" id="2.60.40.10">
    <property type="entry name" value="Immunoglobulins"/>
    <property type="match status" value="1"/>
</dbReference>
<feature type="compositionally biased region" description="Acidic residues" evidence="2">
    <location>
        <begin position="645"/>
        <end position="656"/>
    </location>
</feature>
<dbReference type="InterPro" id="IPR002035">
    <property type="entry name" value="VWF_A"/>
</dbReference>
<dbReference type="NCBIfam" id="TIGR01167">
    <property type="entry name" value="LPXTG_anchor"/>
    <property type="match status" value="1"/>
</dbReference>
<dbReference type="GO" id="GO:0005975">
    <property type="term" value="P:carbohydrate metabolic process"/>
    <property type="evidence" value="ECO:0007669"/>
    <property type="project" value="UniProtKB-ARBA"/>
</dbReference>
<dbReference type="PANTHER" id="PTHR37981">
    <property type="entry name" value="LIPASE 2"/>
    <property type="match status" value="1"/>
</dbReference>
<evidence type="ECO:0000256" key="2">
    <source>
        <dbReference type="SAM" id="MobiDB-lite"/>
    </source>
</evidence>
<dbReference type="OrthoDB" id="5503950at2"/>
<sequence length="754" mass="80998">MNQHSRHGNPDVVRYLKQLSFTILVTLLLFNQELPLPATPPTAYAAITTNVPLRVALLGDSYSAGNGAGHYYGDDKTAYRSSRNWAHNYVNWLNNQGAHAILNIVAHSGHVSDDVLSDQMKKLDSNTNLVMFTIGGNDVNFSDIVSQCFMIGMRDPATCRQKIDAANSKLPQVKKQTLDILQAIDNRLDDNAQVVIVGYPRLSSKDNLTLRDSHALWTDSYNAGAAVRKLGDDAKVIQSDLVSEWNNSHPSLKVTYVDGVINSFDGHEPDPSFPLVNPHRWINEFFETEGQEDQNGNTHAKTSGDPNEFYHPNLIGHEEIAKLIETKIGVPSIKSPKSNGEDIDIAFVVDSTGSMDSNVEAVRSKIHSIAEETSKKALSYRFALVDYKDHPQYNPKNYLARTDVAFTSDISALDAGLSSLTYEGGNFGNTNASVYSGVMQAVNMKWRNGVKKIVVVIGDAPPRDPEPDTGYTAASVAKAAYDVDPVSVYGIDTGQLNSTSFQTLVTSSTGTTANASSPDQVSDLVNKAISSELNKPFAWIQGPYVAKVGDPVDIDAAASHAVSGSLTSYEWDFNGDGVYDETGTSPRITHTFTEEFSGVIGLRVTQSDGQTAVAITQVDITDDGDNTPRDQDNCPDVNNWGQTDYDNDGVGDECDPDPGFPTQDKPGVCVVGENCPPDSGTPSTQPTPAPSGGSTPTPAVATEPTKAPTAAPTSTASKRPLPSTGINASRLTALAILGLLTGAAVLHYRRKATS</sequence>
<feature type="domain" description="VWFA" evidence="5">
    <location>
        <begin position="344"/>
        <end position="533"/>
    </location>
</feature>
<keyword evidence="3" id="KW-0812">Transmembrane</keyword>
<dbReference type="CDD" id="cd01823">
    <property type="entry name" value="SEST_like"/>
    <property type="match status" value="1"/>
</dbReference>
<dbReference type="SUPFAM" id="SSF53300">
    <property type="entry name" value="vWA-like"/>
    <property type="match status" value="1"/>
</dbReference>
<proteinExistence type="predicted"/>
<feature type="region of interest" description="Disordered" evidence="2">
    <location>
        <begin position="617"/>
        <end position="725"/>
    </location>
</feature>
<comment type="caution">
    <text evidence="6">The sequence shown here is derived from an EMBL/GenBank/DDBJ whole genome shotgun (WGS) entry which is preliminary data.</text>
</comment>
<dbReference type="SMART" id="SM00327">
    <property type="entry name" value="VWA"/>
    <property type="match status" value="1"/>
</dbReference>
<keyword evidence="3" id="KW-1133">Transmembrane helix</keyword>
<dbReference type="Gene3D" id="3.40.50.410">
    <property type="entry name" value="von Willebrand factor, type A domain"/>
    <property type="match status" value="1"/>
</dbReference>
<dbReference type="InterPro" id="IPR013830">
    <property type="entry name" value="SGNH_hydro"/>
</dbReference>
<feature type="domain" description="PKD" evidence="4">
    <location>
        <begin position="563"/>
        <end position="621"/>
    </location>
</feature>
<dbReference type="InterPro" id="IPR037460">
    <property type="entry name" value="SEST-like"/>
</dbReference>
<dbReference type="SUPFAM" id="SSF52266">
    <property type="entry name" value="SGNH hydrolase"/>
    <property type="match status" value="1"/>
</dbReference>
<dbReference type="EMBL" id="MSKK01000011">
    <property type="protein sequence ID" value="OLO47842.1"/>
    <property type="molecule type" value="Genomic_DNA"/>
</dbReference>
<dbReference type="Pfam" id="PF18911">
    <property type="entry name" value="PKD_4"/>
    <property type="match status" value="1"/>
</dbReference>
<dbReference type="Proteomes" id="UP000186471">
    <property type="component" value="Unassembled WGS sequence"/>
</dbReference>
<accession>A0A1Q8VIB5</accession>
<dbReference type="Pfam" id="PF00092">
    <property type="entry name" value="VWA"/>
    <property type="match status" value="1"/>
</dbReference>
<dbReference type="PANTHER" id="PTHR37981:SF1">
    <property type="entry name" value="SGNH HYDROLASE-TYPE ESTERASE DOMAIN-CONTAINING PROTEIN"/>
    <property type="match status" value="1"/>
</dbReference>
<dbReference type="CDD" id="cd00146">
    <property type="entry name" value="PKD"/>
    <property type="match status" value="1"/>
</dbReference>
<dbReference type="PROSITE" id="PS50234">
    <property type="entry name" value="VWFA"/>
    <property type="match status" value="1"/>
</dbReference>
<protein>
    <submittedName>
        <fullName evidence="6">Peptidase</fullName>
    </submittedName>
</protein>
<dbReference type="InterPro" id="IPR035986">
    <property type="entry name" value="PKD_dom_sf"/>
</dbReference>
<evidence type="ECO:0000256" key="3">
    <source>
        <dbReference type="SAM" id="Phobius"/>
    </source>
</evidence>
<dbReference type="GO" id="GO:0019433">
    <property type="term" value="P:triglyceride catabolic process"/>
    <property type="evidence" value="ECO:0007669"/>
    <property type="project" value="TreeGrafter"/>
</dbReference>
<dbReference type="Gene3D" id="3.40.50.1110">
    <property type="entry name" value="SGNH hydrolase"/>
    <property type="match status" value="1"/>
</dbReference>
<name>A0A1Q8VIB5_9ACTO</name>
<dbReference type="SUPFAM" id="SSF49299">
    <property type="entry name" value="PKD domain"/>
    <property type="match status" value="1"/>
</dbReference>
<dbReference type="PROSITE" id="PS50093">
    <property type="entry name" value="PKD"/>
    <property type="match status" value="1"/>
</dbReference>
<dbReference type="InterPro" id="IPR000601">
    <property type="entry name" value="PKD_dom"/>
</dbReference>
<evidence type="ECO:0000256" key="1">
    <source>
        <dbReference type="PIRSR" id="PIRSR637460-2"/>
    </source>
</evidence>
<dbReference type="RefSeq" id="WP_075411077.1">
    <property type="nucleotide sequence ID" value="NZ_MSKK01000011.1"/>
</dbReference>
<evidence type="ECO:0000313" key="7">
    <source>
        <dbReference type="Proteomes" id="UP000186471"/>
    </source>
</evidence>
<gene>
    <name evidence="6" type="ORF">BKH31_03395</name>
</gene>